<protein>
    <recommendedName>
        <fullName evidence="3">Cilia- and flagella-associated protein 206</fullName>
    </recommendedName>
</protein>
<keyword evidence="8" id="KW-0966">Cell projection</keyword>
<evidence type="ECO:0000256" key="3">
    <source>
        <dbReference type="ARBA" id="ARBA00021602"/>
    </source>
</evidence>
<dbReference type="VEuPathDB" id="GiardiaDB:QR46_0170"/>
<evidence type="ECO:0000256" key="2">
    <source>
        <dbReference type="ARBA" id="ARBA00010500"/>
    </source>
</evidence>
<evidence type="ECO:0000256" key="8">
    <source>
        <dbReference type="ARBA" id="ARBA00023273"/>
    </source>
</evidence>
<dbReference type="PANTHER" id="PTHR21442:SF0">
    <property type="entry name" value="CILIA- AND FLAGELLA-ASSOCIATED PROTEIN 206"/>
    <property type="match status" value="1"/>
</dbReference>
<dbReference type="Proteomes" id="UP000018320">
    <property type="component" value="Unassembled WGS sequence"/>
</dbReference>
<gene>
    <name evidence="10" type="ORF">DHA2_10875</name>
</gene>
<reference evidence="11" key="1">
    <citation type="submission" date="2012-02" db="EMBL/GenBank/DDBJ databases">
        <title>Genome sequencing of Giardia lamblia Genotypes A2 and B isolates (DH and GS) and comparative analysis with the genomes of Genotypes A1 and E (WB and Pig).</title>
        <authorList>
            <person name="Adam R."/>
            <person name="Dahlstrom E."/>
            <person name="Martens C."/>
            <person name="Bruno D."/>
            <person name="Barbian K."/>
            <person name="Porcella S.F."/>
            <person name="Nash T."/>
        </authorList>
    </citation>
    <scope>NUCLEOTIDE SEQUENCE</scope>
    <source>
        <strain evidence="11">DH</strain>
    </source>
</reference>
<accession>V6TGC4</accession>
<reference evidence="10 11" key="2">
    <citation type="journal article" date="2013" name="Genome Biol. Evol.">
        <title>Genome sequencing of Giardia lamblia genotypes A2 and B isolates (DH and GS) and comparative analysis with the genomes of genotypes A1 and E (WB and Pig).</title>
        <authorList>
            <person name="Adam R.D."/>
            <person name="Dahlstrom E.W."/>
            <person name="Martens C.A."/>
            <person name="Bruno D.P."/>
            <person name="Barbian K.D."/>
            <person name="Ricklefs S.M."/>
            <person name="Hernandez M.M."/>
            <person name="Narla N.P."/>
            <person name="Patel R.B."/>
            <person name="Porcella S.F."/>
            <person name="Nash T.E."/>
        </authorList>
    </citation>
    <scope>NUCLEOTIDE SEQUENCE [LARGE SCALE GENOMIC DNA]</scope>
    <source>
        <strain evidence="10 11">DH</strain>
    </source>
</reference>
<dbReference type="VEuPathDB" id="GiardiaDB:GL50581_1553"/>
<dbReference type="GO" id="GO:0005930">
    <property type="term" value="C:axoneme"/>
    <property type="evidence" value="ECO:0007669"/>
    <property type="project" value="UniProtKB-SubCell"/>
</dbReference>
<keyword evidence="6" id="KW-0969">Cilium</keyword>
<dbReference type="GO" id="GO:0003356">
    <property type="term" value="P:regulation of cilium beat frequency"/>
    <property type="evidence" value="ECO:0007669"/>
    <property type="project" value="TreeGrafter"/>
</dbReference>
<keyword evidence="4" id="KW-0963">Cytoplasm</keyword>
<evidence type="ECO:0000313" key="10">
    <source>
        <dbReference type="EMBL" id="ESU37806.1"/>
    </source>
</evidence>
<feature type="region of interest" description="Disordered" evidence="9">
    <location>
        <begin position="759"/>
        <end position="788"/>
    </location>
</feature>
<organism evidence="10 11">
    <name type="scientific">Giardia intestinalis</name>
    <name type="common">Giardia lamblia</name>
    <dbReference type="NCBI Taxonomy" id="5741"/>
    <lineage>
        <taxon>Eukaryota</taxon>
        <taxon>Metamonada</taxon>
        <taxon>Diplomonadida</taxon>
        <taxon>Hexamitidae</taxon>
        <taxon>Giardiinae</taxon>
        <taxon>Giardia</taxon>
    </lineage>
</organism>
<comment type="subcellular location">
    <subcellularLocation>
        <location evidence="1">Cytoplasm</location>
        <location evidence="1">Cytoskeleton</location>
        <location evidence="1">Cilium axoneme</location>
    </subcellularLocation>
</comment>
<evidence type="ECO:0000256" key="1">
    <source>
        <dbReference type="ARBA" id="ARBA00004430"/>
    </source>
</evidence>
<feature type="non-terminal residue" evidence="10">
    <location>
        <position position="1"/>
    </location>
</feature>
<name>V6TGC4_GIAIN</name>
<keyword evidence="5" id="KW-0970">Cilium biogenesis/degradation</keyword>
<dbReference type="EMBL" id="AHGT01000021">
    <property type="protein sequence ID" value="ESU37806.1"/>
    <property type="molecule type" value="Genomic_DNA"/>
</dbReference>
<keyword evidence="7" id="KW-0206">Cytoskeleton</keyword>
<evidence type="ECO:0000256" key="9">
    <source>
        <dbReference type="SAM" id="MobiDB-lite"/>
    </source>
</evidence>
<sequence length="928" mass="102258">VSPGASKFLTSQKIRNRIMSDKALKPLVAQIIHRSHEAGMSVEPFLADFVARYMLLAYASFPPGTSDLSGGEFDRMLNLSVSLITGSNGPHTTPADTTSHTLRILATHISEFTSYHAQLEESRSNVVKQCRDTFELLSRADQVDSIYAHLETLVTAIHQPLNVFGATSDSKLLSNALKVSLNSVLPHSDVLVFRDMLLKENSLDTNGQQNHVGIKQLGELVDVVSGVTVVGDPPLSQLQALEHSISTLVRAVDVQYAQICGIYTGSVIPLMLFAIDLGSCGDPSLQAKCRETIIYSINRVSIVKAFAYFVREVRVLSLIISKTSEDIRHGITALQKLLNERESVPKSHVYPKFSLIARQHREIYFACNSLNQLKHWHTKLMAFIDDYGFTILPEVSAKYPLYTMDELNVARTWYQKTYSVLSTSTPIFPVLEELDETTVNSRILRFSINMSSKIGTTANPLPYIKTLTNFGPLDGEDLFGINYLFGGMDPVLCFSPAVSRPGAPFPVALPGYSTSLKKGSEVQTMNTTNLSLGNDQAELSQALKMTPSDLASQILSLPEGDSHAFVAFSSVLTRSIFLANPILFMASLLSLSLSSPEFLPLILLMDLSRVCTILQNDLLNKDKDAIVQEQGDYQIDLHPCFHNGVTDVSPPVNNMASMVLTESSDKKMQSDSCTFLRGVPGFVPLVNKTIMVKYLSLTEALTANETTHYVLNSPFTIKDILGDTFLTAYSSMCSEDVFVQYRRLDSMLSTISSDDLVMVGADGTSRRPRPSDDAKGTRPSATKYSSALPQEAAIQTPLHFYERNIVPGYTSSEWELRARALRLYQIKQKATHTTQTAKSTFKVVAGTETVEHTDKSAQSSVDASTHATTHFRYITRPIPSAFCDSIAEKASLAASEVKRSAQVVMELNFDDITAQANKYKAIRSAYKS</sequence>
<comment type="caution">
    <text evidence="10">The sequence shown here is derived from an EMBL/GenBank/DDBJ whole genome shotgun (WGS) entry which is preliminary data.</text>
</comment>
<dbReference type="PANTHER" id="PTHR21442">
    <property type="entry name" value="CILIA- AND FLAGELLA-ASSOCIATED PROTEIN 206"/>
    <property type="match status" value="1"/>
</dbReference>
<dbReference type="InterPro" id="IPR021897">
    <property type="entry name" value="FAP206"/>
</dbReference>
<feature type="compositionally biased region" description="Polar residues" evidence="9">
    <location>
        <begin position="779"/>
        <end position="788"/>
    </location>
</feature>
<evidence type="ECO:0000256" key="6">
    <source>
        <dbReference type="ARBA" id="ARBA00023069"/>
    </source>
</evidence>
<evidence type="ECO:0000256" key="4">
    <source>
        <dbReference type="ARBA" id="ARBA00022490"/>
    </source>
</evidence>
<dbReference type="VEuPathDB" id="GiardiaDB:DHA2_10875"/>
<dbReference type="GO" id="GO:0030030">
    <property type="term" value="P:cell projection organization"/>
    <property type="evidence" value="ECO:0007669"/>
    <property type="project" value="UniProtKB-KW"/>
</dbReference>
<evidence type="ECO:0000313" key="11">
    <source>
        <dbReference type="Proteomes" id="UP000018320"/>
    </source>
</evidence>
<proteinExistence type="inferred from homology"/>
<dbReference type="AlphaFoldDB" id="V6TGC4"/>
<evidence type="ECO:0000256" key="5">
    <source>
        <dbReference type="ARBA" id="ARBA00022794"/>
    </source>
</evidence>
<dbReference type="GO" id="GO:0036064">
    <property type="term" value="C:ciliary basal body"/>
    <property type="evidence" value="ECO:0007669"/>
    <property type="project" value="TreeGrafter"/>
</dbReference>
<evidence type="ECO:0000256" key="7">
    <source>
        <dbReference type="ARBA" id="ARBA00023212"/>
    </source>
</evidence>
<comment type="similarity">
    <text evidence="2">Belongs to the CFAP206 family.</text>
</comment>
<dbReference type="VEuPathDB" id="GiardiaDB:GL50803_0010875"/>